<dbReference type="AlphaFoldDB" id="A0A1V6N2D7"/>
<feature type="domain" description="AAA" evidence="1">
    <location>
        <begin position="21"/>
        <end position="132"/>
    </location>
</feature>
<dbReference type="InterPro" id="IPR025420">
    <property type="entry name" value="DUF4143"/>
</dbReference>
<evidence type="ECO:0000313" key="4">
    <source>
        <dbReference type="Proteomes" id="UP000191661"/>
    </source>
</evidence>
<evidence type="ECO:0000313" key="3">
    <source>
        <dbReference type="EMBL" id="OQD58666.1"/>
    </source>
</evidence>
<comment type="caution">
    <text evidence="3">The sequence shown here is derived from an EMBL/GenBank/DDBJ whole genome shotgun (WGS) entry which is preliminary data.</text>
</comment>
<reference evidence="3 4" key="1">
    <citation type="submission" date="2014-12" db="EMBL/GenBank/DDBJ databases">
        <title>Genome sequence of Methanobrevibacter arboriphilicus DH1, DSM1125.</title>
        <authorList>
            <person name="Poehlein A."/>
            <person name="Thauer R.K."/>
            <person name="Seedorf H."/>
            <person name="Daniel R."/>
        </authorList>
    </citation>
    <scope>NUCLEOTIDE SEQUENCE [LARGE SCALE GENOMIC DNA]</scope>
    <source>
        <strain evidence="3 4">DH1</strain>
    </source>
</reference>
<proteinExistence type="predicted"/>
<dbReference type="PANTHER" id="PTHR43566:SF1">
    <property type="entry name" value="AAA+ ATPASE DOMAIN-CONTAINING PROTEIN"/>
    <property type="match status" value="1"/>
</dbReference>
<dbReference type="EMBL" id="JXMW01000010">
    <property type="protein sequence ID" value="OQD58666.1"/>
    <property type="molecule type" value="Genomic_DNA"/>
</dbReference>
<evidence type="ECO:0000259" key="1">
    <source>
        <dbReference type="Pfam" id="PF13173"/>
    </source>
</evidence>
<dbReference type="OrthoDB" id="52654at2157"/>
<dbReference type="Pfam" id="PF13635">
    <property type="entry name" value="DUF4143"/>
    <property type="match status" value="1"/>
</dbReference>
<gene>
    <name evidence="3" type="ORF">MBBAR_10c00070</name>
</gene>
<dbReference type="Proteomes" id="UP000191661">
    <property type="component" value="Unassembled WGS sequence"/>
</dbReference>
<keyword evidence="4" id="KW-1185">Reference proteome</keyword>
<accession>A0A1V6N2D7</accession>
<evidence type="ECO:0008006" key="5">
    <source>
        <dbReference type="Google" id="ProtNLM"/>
    </source>
</evidence>
<evidence type="ECO:0000259" key="2">
    <source>
        <dbReference type="Pfam" id="PF13635"/>
    </source>
</evidence>
<dbReference type="Pfam" id="PF13173">
    <property type="entry name" value="AAA_14"/>
    <property type="match status" value="1"/>
</dbReference>
<feature type="domain" description="DUF4143" evidence="2">
    <location>
        <begin position="198"/>
        <end position="363"/>
    </location>
</feature>
<name>A0A1V6N2D7_METAZ</name>
<sequence length="419" mass="47458">MQYVNRISDKELKRKLDASGAVLIRGPKACGKTESAKQFAKSILNVDQDEQVPVLMETSPKRLLIGKTPRLIDEWQEQPKIWNYIRHEVDNRRQSAQFILTGSANPEESIKMHSGAGRFTTLDMRTLTWQELGFSSGKISMQTLFSDSKKDIDVLDEPTDLEFIIEKIIIGGFPTLLGKKLRQSIDLNRAYIDLLCEVDISRVSNVKRDPVKVQNLLRSIARNTSTTVDIKTLELNIQKKENADLSRPTIYEYLDALKRLMIIEEQPVWNTHIRSSASLRKTPKRHFTDVCLSVAALGADFDSLINDLNFTGFLFESLVTHDLRVYAQANDAKVYHYQDSYGLEVDAIVQKYNGDWIAFEIKLGTGQIEEAAKNLHKMVSRLDKTKVKPPKSLNIITGTGISYTRKDKINVISLASLGI</sequence>
<organism evidence="3 4">
    <name type="scientific">Methanobrevibacter arboriphilus JCM 13429 = DSM 1125</name>
    <dbReference type="NCBI Taxonomy" id="1300164"/>
    <lineage>
        <taxon>Archaea</taxon>
        <taxon>Methanobacteriati</taxon>
        <taxon>Methanobacteriota</taxon>
        <taxon>Methanomada group</taxon>
        <taxon>Methanobacteria</taxon>
        <taxon>Methanobacteriales</taxon>
        <taxon>Methanobacteriaceae</taxon>
        <taxon>Methanobrevibacter</taxon>
    </lineage>
</organism>
<dbReference type="RefSeq" id="WP_158082543.1">
    <property type="nucleotide sequence ID" value="NZ_JXMW01000010.1"/>
</dbReference>
<protein>
    <recommendedName>
        <fullName evidence="5">ATPase</fullName>
    </recommendedName>
</protein>
<dbReference type="PANTHER" id="PTHR43566">
    <property type="entry name" value="CONSERVED PROTEIN"/>
    <property type="match status" value="1"/>
</dbReference>
<dbReference type="InterPro" id="IPR041682">
    <property type="entry name" value="AAA_14"/>
</dbReference>
<dbReference type="InterPro" id="IPR027417">
    <property type="entry name" value="P-loop_NTPase"/>
</dbReference>
<dbReference type="SUPFAM" id="SSF52540">
    <property type="entry name" value="P-loop containing nucleoside triphosphate hydrolases"/>
    <property type="match status" value="1"/>
</dbReference>